<dbReference type="InterPro" id="IPR036415">
    <property type="entry name" value="Lamin_tail_dom_sf"/>
</dbReference>
<evidence type="ECO:0000313" key="8">
    <source>
        <dbReference type="Proteomes" id="UP000662747"/>
    </source>
</evidence>
<keyword evidence="8" id="KW-1185">Reference proteome</keyword>
<dbReference type="EMBL" id="CP071090">
    <property type="protein sequence ID" value="QSQ23789.1"/>
    <property type="molecule type" value="Genomic_DNA"/>
</dbReference>
<dbReference type="InterPro" id="IPR008964">
    <property type="entry name" value="Invasin/intimin_cell_adhesion"/>
</dbReference>
<dbReference type="SMART" id="SM00060">
    <property type="entry name" value="FN3"/>
    <property type="match status" value="2"/>
</dbReference>
<dbReference type="InterPro" id="IPR036116">
    <property type="entry name" value="FN3_sf"/>
</dbReference>
<dbReference type="SUPFAM" id="SSF49373">
    <property type="entry name" value="Invasin/intimin cell-adhesion fragments"/>
    <property type="match status" value="1"/>
</dbReference>
<dbReference type="SMART" id="SM00634">
    <property type="entry name" value="BID_1"/>
    <property type="match status" value="1"/>
</dbReference>
<dbReference type="PROSITE" id="PS50853">
    <property type="entry name" value="FN3"/>
    <property type="match status" value="1"/>
</dbReference>
<dbReference type="InterPro" id="IPR003961">
    <property type="entry name" value="FN3_dom"/>
</dbReference>
<gene>
    <name evidence="7" type="ORF">JY651_02045</name>
</gene>
<feature type="region of interest" description="Disordered" evidence="2">
    <location>
        <begin position="1780"/>
        <end position="1804"/>
    </location>
</feature>
<dbReference type="SUPFAM" id="SSF49265">
    <property type="entry name" value="Fibronectin type III"/>
    <property type="match status" value="1"/>
</dbReference>
<dbReference type="PROSITE" id="PS51257">
    <property type="entry name" value="PROKAR_LIPOPROTEIN"/>
    <property type="match status" value="1"/>
</dbReference>
<feature type="region of interest" description="Disordered" evidence="2">
    <location>
        <begin position="1816"/>
        <end position="1856"/>
    </location>
</feature>
<dbReference type="Gene3D" id="2.60.40.1260">
    <property type="entry name" value="Lamin Tail domain"/>
    <property type="match status" value="1"/>
</dbReference>
<evidence type="ECO:0000259" key="4">
    <source>
        <dbReference type="PROSITE" id="PS50853"/>
    </source>
</evidence>
<feature type="domain" description="LTD" evidence="6">
    <location>
        <begin position="1648"/>
        <end position="1782"/>
    </location>
</feature>
<evidence type="ECO:0000256" key="1">
    <source>
        <dbReference type="ARBA" id="ARBA00010116"/>
    </source>
</evidence>
<dbReference type="PROSITE" id="PS51127">
    <property type="entry name" value="BIG1"/>
    <property type="match status" value="1"/>
</dbReference>
<dbReference type="Pfam" id="PF02369">
    <property type="entry name" value="Big_1"/>
    <property type="match status" value="1"/>
</dbReference>
<dbReference type="SUPFAM" id="SSF74853">
    <property type="entry name" value="Lamin A/C globular tail domain"/>
    <property type="match status" value="1"/>
</dbReference>
<feature type="chain" id="PRO_5047034603" evidence="3">
    <location>
        <begin position="25"/>
        <end position="1856"/>
    </location>
</feature>
<name>A0ABX7NY54_9BACT</name>
<dbReference type="Gene3D" id="2.60.40.10">
    <property type="entry name" value="Immunoglobulins"/>
    <property type="match status" value="4"/>
</dbReference>
<protein>
    <submittedName>
        <fullName evidence="7">Lamin tail domain-containing protein</fullName>
    </submittedName>
</protein>
<dbReference type="InterPro" id="IPR013783">
    <property type="entry name" value="Ig-like_fold"/>
</dbReference>
<evidence type="ECO:0000256" key="3">
    <source>
        <dbReference type="SAM" id="SignalP"/>
    </source>
</evidence>
<evidence type="ECO:0000259" key="5">
    <source>
        <dbReference type="PROSITE" id="PS51127"/>
    </source>
</evidence>
<dbReference type="PROSITE" id="PS51841">
    <property type="entry name" value="LTD"/>
    <property type="match status" value="1"/>
</dbReference>
<sequence>MSRPSFPLARLLGLSVLCLGVALGCGDETEPQPTPTPKPLPDAALSRVEVSRASQVVADGEDAVTISVTVKQKDGTPMEGRTVRVEVSGDGNTVTQPAAKTNAEGRTTASVVSSKSGSKTVTASVDADGGAVVLGTRPVIEFIAHRPTRLAFTATALSATAGTPIGDLEVTLKDGKGRTVAGATDEVTLSLVAGPGDATLEGTLKAHAVDGVVRFSEAVLKKAGTGYQLKVEATGLEGATSPAFAVAPAAASALEVSGLPAVSTAGAAQSAQVTVRDAFGNVATGYAGTLAVTSSDATAALPAAHTFTAQDAGRFTFAGITLKRAGNQHVDFQDGAVAALKSSHAVGVVAGGAAALVFTQVPARTSVHATLSTVKVAVQDAFGNAAAVGEPVVTMGLAGNGVGLGGVLQAAPVDGVANFASLRLEEEGSFKLLASATGLGSATSAAIDVVDDVPPAKPTLAAGASTPTSVTVTWTAVGDDGNVGQATSQELRYSVSPITTDAEFNAATPVGGVGAPAAAGNPESATVTGLTARQTYHVALRVTDNRGNSARSNSLMVQTRDPDVAQLAFTTQPANGTAGQALAQVVVALQDSNGNVVSSSTAPVTLSLVGNPNVELATVSAVNGVATFNGLRVDKAGTHHLSASATSLTKESNAFTVSPGSANRIALTGLVAPVTAGVANSLDVTLYDSFDNVATGYAGTVHFSSTDAQAQLPANYIFVPGTDAGHHVFNGVVLVSAGPRRVTVADVGNAQLTASLDVEVGSDAADHLLLTGLAADVTAGASHSLVLSARDRFGNIVTGYSGTVHFTSNDAQAVLPADYVFAPGDNGQHTFSVTLRTVGARSVTATELGGAGHSVTANTNVASAAADRLELSITAAPVVSGQAVDATVTLLDAYGNRASAYRGTVGFEAQGDAQATVPTNYTFTEADSGRHTFSVTFASVGDKLLVAQDIASSGLRDSEPVTVGPGALAELRVDPGTEPYIAGQTHFFVVTAYDGAGNRKTDYTGMVRITTSDPNPGLLEYHTFREEDQGEFILRATLQTSGQQTLTFQDTVIAVSKQLDVTVEAAEPVKLVILEAPATGSVRQPLAQLRAALRDSFDNTALVTTPAVTVRLVGGPAGTTLGGTTTVNPVDGVATFSNLTVDQEGAFNLRVESANQTLTEAQAELVITDDQAPAPATGFTAELGEDGVASLSWRATGDDGTDGLADHYELRYSAATITPANFASATLVTTGTPQSAGTLEGTTVNLPVEEGTWYFGLRVVDGAGNASTLVTTSVFVPGPCSGVVCPQRAPECAADNVSRVTYTSACEVQNGEAHCVDTPTQTACTGANAVCFEAACDTAPPPAAGELAISEVMHTPSVGTTEYLELTSTVDGLRNVTNVQVSFDNGAGGVESFTVQAPGNRPTIVRGHGTFVAASNTDAATNGGVPAQHGFGGGAFALGSSGRLTVKLGATTVDDLLYTASFPQTTGRSMNLSSVVLGTAAHQYSWYWCDSSAVLPGGDRGTPGQPNESCAVAINPPVDYCAIQFPKTIAAPIQANTPQTIYSRFYDDQISNRNQNGNDNFPFIVAELGYGTDANAPQNWTWVPAPFNASYTATTERNNDETVGTLNIGTTGSYLYGFRYHFTRGPTGADTWVYCDQNGVVSGTPQYGTVTVAPPPAPLTNHVVISEICGGNGTGTASTDEFIELYNPTNSDVDISGWLVQYKSATGAAYSGSVAIPPGKVIKARGYFLLGGATFQAGTTTADVSYSFDLSSSTTAGGHVRIGPGLSNNPSDVAVDKVAWGTGNSPEGTAAPSHPAVGGSLERKAVSTSISTTMAVGGADASRGNGYDSNDNSKDIVTRAIRQPQNSASPTEFYSP</sequence>
<evidence type="ECO:0000259" key="6">
    <source>
        <dbReference type="PROSITE" id="PS51841"/>
    </source>
</evidence>
<feature type="signal peptide" evidence="3">
    <location>
        <begin position="1"/>
        <end position="24"/>
    </location>
</feature>
<dbReference type="InterPro" id="IPR001322">
    <property type="entry name" value="Lamin_tail_dom"/>
</dbReference>
<comment type="similarity">
    <text evidence="1">Belongs to the intimin/invasin family.</text>
</comment>
<dbReference type="Proteomes" id="UP000662747">
    <property type="component" value="Chromosome"/>
</dbReference>
<proteinExistence type="inferred from homology"/>
<feature type="compositionally biased region" description="Polar residues" evidence="2">
    <location>
        <begin position="1843"/>
        <end position="1856"/>
    </location>
</feature>
<dbReference type="RefSeq" id="WP_206725360.1">
    <property type="nucleotide sequence ID" value="NZ_CP071090.1"/>
</dbReference>
<evidence type="ECO:0000256" key="2">
    <source>
        <dbReference type="SAM" id="MobiDB-lite"/>
    </source>
</evidence>
<accession>A0ABX7NY54</accession>
<reference evidence="7 8" key="1">
    <citation type="submission" date="2021-02" db="EMBL/GenBank/DDBJ databases">
        <title>De Novo genome assembly of isolated myxobacteria.</title>
        <authorList>
            <person name="Stevens D.C."/>
        </authorList>
    </citation>
    <scope>NUCLEOTIDE SEQUENCE [LARGE SCALE GENOMIC DNA]</scope>
    <source>
        <strain evidence="8">SCPEA02</strain>
    </source>
</reference>
<feature type="domain" description="Big-1" evidence="5">
    <location>
        <begin position="48"/>
        <end position="142"/>
    </location>
</feature>
<keyword evidence="3" id="KW-0732">Signal</keyword>
<feature type="domain" description="Fibronectin type-III" evidence="4">
    <location>
        <begin position="454"/>
        <end position="562"/>
    </location>
</feature>
<dbReference type="InterPro" id="IPR003344">
    <property type="entry name" value="Big_1_dom"/>
</dbReference>
<dbReference type="Pfam" id="PF00932">
    <property type="entry name" value="LTD"/>
    <property type="match status" value="1"/>
</dbReference>
<evidence type="ECO:0000313" key="7">
    <source>
        <dbReference type="EMBL" id="QSQ23789.1"/>
    </source>
</evidence>
<dbReference type="CDD" id="cd00063">
    <property type="entry name" value="FN3"/>
    <property type="match status" value="1"/>
</dbReference>
<organism evidence="7 8">
    <name type="scientific">Pyxidicoccus parkwayensis</name>
    <dbReference type="NCBI Taxonomy" id="2813578"/>
    <lineage>
        <taxon>Bacteria</taxon>
        <taxon>Pseudomonadati</taxon>
        <taxon>Myxococcota</taxon>
        <taxon>Myxococcia</taxon>
        <taxon>Myxococcales</taxon>
        <taxon>Cystobacterineae</taxon>
        <taxon>Myxococcaceae</taxon>
        <taxon>Pyxidicoccus</taxon>
    </lineage>
</organism>